<dbReference type="EMBL" id="BQKI01000003">
    <property type="protein sequence ID" value="GJM90386.1"/>
    <property type="molecule type" value="Genomic_DNA"/>
</dbReference>
<dbReference type="GO" id="GO:0004523">
    <property type="term" value="F:RNA-DNA hybrid ribonuclease activity"/>
    <property type="evidence" value="ECO:0007669"/>
    <property type="project" value="InterPro"/>
</dbReference>
<evidence type="ECO:0000313" key="4">
    <source>
        <dbReference type="Proteomes" id="UP001054889"/>
    </source>
</evidence>
<name>A0AAV5BWH9_ELECO</name>
<dbReference type="InterPro" id="IPR044730">
    <property type="entry name" value="RNase_H-like_dom_plant"/>
</dbReference>
<dbReference type="Pfam" id="PF13456">
    <property type="entry name" value="RVT_3"/>
    <property type="match status" value="1"/>
</dbReference>
<proteinExistence type="predicted"/>
<dbReference type="Proteomes" id="UP001054889">
    <property type="component" value="Unassembled WGS sequence"/>
</dbReference>
<dbReference type="InterPro" id="IPR000873">
    <property type="entry name" value="AMP-dep_synth/lig_dom"/>
</dbReference>
<evidence type="ECO:0000259" key="1">
    <source>
        <dbReference type="Pfam" id="PF00501"/>
    </source>
</evidence>
<feature type="domain" description="RNase H type-1" evidence="2">
    <location>
        <begin position="62"/>
        <end position="189"/>
    </location>
</feature>
<evidence type="ECO:0000313" key="3">
    <source>
        <dbReference type="EMBL" id="GJM90386.1"/>
    </source>
</evidence>
<reference evidence="3" key="1">
    <citation type="journal article" date="2018" name="DNA Res.">
        <title>Multiple hybrid de novo genome assembly of finger millet, an orphan allotetraploid crop.</title>
        <authorList>
            <person name="Hatakeyama M."/>
            <person name="Aluri S."/>
            <person name="Balachadran M.T."/>
            <person name="Sivarajan S.R."/>
            <person name="Patrignani A."/>
            <person name="Gruter S."/>
            <person name="Poveda L."/>
            <person name="Shimizu-Inatsugi R."/>
            <person name="Baeten J."/>
            <person name="Francoijs K.J."/>
            <person name="Nataraja K.N."/>
            <person name="Reddy Y.A.N."/>
            <person name="Phadnis S."/>
            <person name="Ravikumar R.L."/>
            <person name="Schlapbach R."/>
            <person name="Sreeman S.M."/>
            <person name="Shimizu K.K."/>
        </authorList>
    </citation>
    <scope>NUCLEOTIDE SEQUENCE</scope>
</reference>
<dbReference type="AlphaFoldDB" id="A0AAV5BWH9"/>
<dbReference type="InterPro" id="IPR042099">
    <property type="entry name" value="ANL_N_sf"/>
</dbReference>
<dbReference type="InterPro" id="IPR012337">
    <property type="entry name" value="RNaseH-like_sf"/>
</dbReference>
<sequence>MAALIVPAATPPPCHNPTHFLSTPRRLTTTTTNHRSSFAPPPPPSVILVRWTPPPPGCFKLNFDGSVLHDGSGRATIGGVLRDCTGRIVFAFAERTSHAPIGVVEARALIRGLDLVLQSGAFIASRPLLVEGDDLTLVRLLRGESRQTRIPLLMEDDILELLGRFRGGCEVRHIFREGNQVADKLTKQAYCCTGVWTDERLVPAGVWHKAEEDRRGAVYQRVAVLAPNIPAMYELHFGIPMAGAVICALNSRLDAATASVLLQHSETKVVFVDYAQEALRLVFEAGARGLPSSC</sequence>
<feature type="domain" description="AMP-dependent synthetase/ligase" evidence="1">
    <location>
        <begin position="220"/>
        <end position="275"/>
    </location>
</feature>
<dbReference type="CDD" id="cd06222">
    <property type="entry name" value="RNase_H_like"/>
    <property type="match status" value="1"/>
</dbReference>
<dbReference type="Pfam" id="PF00501">
    <property type="entry name" value="AMP-binding"/>
    <property type="match status" value="1"/>
</dbReference>
<reference evidence="3" key="2">
    <citation type="submission" date="2021-12" db="EMBL/GenBank/DDBJ databases">
        <title>Resequencing data analysis of finger millet.</title>
        <authorList>
            <person name="Hatakeyama M."/>
            <person name="Aluri S."/>
            <person name="Balachadran M.T."/>
            <person name="Sivarajan S.R."/>
            <person name="Poveda L."/>
            <person name="Shimizu-Inatsugi R."/>
            <person name="Schlapbach R."/>
            <person name="Sreeman S.M."/>
            <person name="Shimizu K.K."/>
        </authorList>
    </citation>
    <scope>NUCLEOTIDE SEQUENCE</scope>
</reference>
<dbReference type="InterPro" id="IPR002156">
    <property type="entry name" value="RNaseH_domain"/>
</dbReference>
<dbReference type="Gene3D" id="3.40.50.12780">
    <property type="entry name" value="N-terminal domain of ligase-like"/>
    <property type="match status" value="1"/>
</dbReference>
<dbReference type="SUPFAM" id="SSF56801">
    <property type="entry name" value="Acetyl-CoA synthetase-like"/>
    <property type="match status" value="1"/>
</dbReference>
<dbReference type="PANTHER" id="PTHR47723">
    <property type="entry name" value="OS05G0353850 PROTEIN"/>
    <property type="match status" value="1"/>
</dbReference>
<accession>A0AAV5BWH9</accession>
<gene>
    <name evidence="3" type="primary">ga06662</name>
    <name evidence="3" type="ORF">PR202_ga06662</name>
</gene>
<organism evidence="3 4">
    <name type="scientific">Eleusine coracana subsp. coracana</name>
    <dbReference type="NCBI Taxonomy" id="191504"/>
    <lineage>
        <taxon>Eukaryota</taxon>
        <taxon>Viridiplantae</taxon>
        <taxon>Streptophyta</taxon>
        <taxon>Embryophyta</taxon>
        <taxon>Tracheophyta</taxon>
        <taxon>Spermatophyta</taxon>
        <taxon>Magnoliopsida</taxon>
        <taxon>Liliopsida</taxon>
        <taxon>Poales</taxon>
        <taxon>Poaceae</taxon>
        <taxon>PACMAD clade</taxon>
        <taxon>Chloridoideae</taxon>
        <taxon>Cynodonteae</taxon>
        <taxon>Eleusininae</taxon>
        <taxon>Eleusine</taxon>
    </lineage>
</organism>
<dbReference type="InterPro" id="IPR053151">
    <property type="entry name" value="RNase_H-like"/>
</dbReference>
<dbReference type="InterPro" id="IPR036397">
    <property type="entry name" value="RNaseH_sf"/>
</dbReference>
<dbReference type="SUPFAM" id="SSF53098">
    <property type="entry name" value="Ribonuclease H-like"/>
    <property type="match status" value="1"/>
</dbReference>
<dbReference type="GO" id="GO:0003676">
    <property type="term" value="F:nucleic acid binding"/>
    <property type="evidence" value="ECO:0007669"/>
    <property type="project" value="InterPro"/>
</dbReference>
<protein>
    <recommendedName>
        <fullName evidence="5">RNase H type-1 domain-containing protein</fullName>
    </recommendedName>
</protein>
<keyword evidence="4" id="KW-1185">Reference proteome</keyword>
<comment type="caution">
    <text evidence="3">The sequence shown here is derived from an EMBL/GenBank/DDBJ whole genome shotgun (WGS) entry which is preliminary data.</text>
</comment>
<dbReference type="Gene3D" id="3.30.420.10">
    <property type="entry name" value="Ribonuclease H-like superfamily/Ribonuclease H"/>
    <property type="match status" value="1"/>
</dbReference>
<evidence type="ECO:0000259" key="2">
    <source>
        <dbReference type="Pfam" id="PF13456"/>
    </source>
</evidence>
<dbReference type="PANTHER" id="PTHR47723:SF17">
    <property type="entry name" value="OS05G0353850 PROTEIN"/>
    <property type="match status" value="1"/>
</dbReference>
<evidence type="ECO:0008006" key="5">
    <source>
        <dbReference type="Google" id="ProtNLM"/>
    </source>
</evidence>